<dbReference type="InterPro" id="IPR050832">
    <property type="entry name" value="Bact_Acetyltransf"/>
</dbReference>
<evidence type="ECO:0000313" key="4">
    <source>
        <dbReference type="EMBL" id="SFS78639.1"/>
    </source>
</evidence>
<dbReference type="Gene3D" id="3.40.630.30">
    <property type="match status" value="1"/>
</dbReference>
<dbReference type="CDD" id="cd04301">
    <property type="entry name" value="NAT_SF"/>
    <property type="match status" value="1"/>
</dbReference>
<gene>
    <name evidence="4" type="ORF">SAMN04488556_2814</name>
</gene>
<dbReference type="InterPro" id="IPR016181">
    <property type="entry name" value="Acyl_CoA_acyltransferase"/>
</dbReference>
<organism evidence="4 5">
    <name type="scientific">Halostagnicola kamekurae</name>
    <dbReference type="NCBI Taxonomy" id="619731"/>
    <lineage>
        <taxon>Archaea</taxon>
        <taxon>Methanobacteriati</taxon>
        <taxon>Methanobacteriota</taxon>
        <taxon>Stenosarchaea group</taxon>
        <taxon>Halobacteria</taxon>
        <taxon>Halobacteriales</taxon>
        <taxon>Natrialbaceae</taxon>
        <taxon>Halostagnicola</taxon>
    </lineage>
</organism>
<sequence length="169" mass="18807">MIVDEPVVEPATTADLEAIVDYWVALARDQREYGSYILPDRNRDAMREILAAHSFDGRLLVARVDDTVAGFASFSIEEGALSLSSSRAFLSNLYVRPAYRDRGIGTQLLRAVENAAAARGADDLILETMAGNEAARRFYRRAGYEPFRVAMERSLSDRTENDTHSKGDE</sequence>
<dbReference type="PANTHER" id="PTHR43877">
    <property type="entry name" value="AMINOALKYLPHOSPHONATE N-ACETYLTRANSFERASE-RELATED-RELATED"/>
    <property type="match status" value="1"/>
</dbReference>
<keyword evidence="2" id="KW-0012">Acyltransferase</keyword>
<dbReference type="InterPro" id="IPR000182">
    <property type="entry name" value="GNAT_dom"/>
</dbReference>
<protein>
    <submittedName>
        <fullName evidence="4">Acetyltransferase (GNAT) family protein</fullName>
    </submittedName>
</protein>
<evidence type="ECO:0000256" key="1">
    <source>
        <dbReference type="ARBA" id="ARBA00022679"/>
    </source>
</evidence>
<feature type="domain" description="N-acetyltransferase" evidence="3">
    <location>
        <begin position="6"/>
        <end position="162"/>
    </location>
</feature>
<dbReference type="OrthoDB" id="38613at2157"/>
<dbReference type="AlphaFoldDB" id="A0A1I6SNW4"/>
<dbReference type="GO" id="GO:0016747">
    <property type="term" value="F:acyltransferase activity, transferring groups other than amino-acyl groups"/>
    <property type="evidence" value="ECO:0007669"/>
    <property type="project" value="InterPro"/>
</dbReference>
<keyword evidence="1 4" id="KW-0808">Transferase</keyword>
<dbReference type="Proteomes" id="UP000199199">
    <property type="component" value="Unassembled WGS sequence"/>
</dbReference>
<evidence type="ECO:0000313" key="5">
    <source>
        <dbReference type="Proteomes" id="UP000199199"/>
    </source>
</evidence>
<dbReference type="Pfam" id="PF00583">
    <property type="entry name" value="Acetyltransf_1"/>
    <property type="match status" value="1"/>
</dbReference>
<keyword evidence="5" id="KW-1185">Reference proteome</keyword>
<name>A0A1I6SNW4_9EURY</name>
<reference evidence="5" key="1">
    <citation type="submission" date="2016-10" db="EMBL/GenBank/DDBJ databases">
        <authorList>
            <person name="Varghese N."/>
            <person name="Submissions S."/>
        </authorList>
    </citation>
    <scope>NUCLEOTIDE SEQUENCE [LARGE SCALE GENOMIC DNA]</scope>
    <source>
        <strain evidence="5">DSM 22427</strain>
    </source>
</reference>
<evidence type="ECO:0000256" key="2">
    <source>
        <dbReference type="ARBA" id="ARBA00023315"/>
    </source>
</evidence>
<dbReference type="SUPFAM" id="SSF55729">
    <property type="entry name" value="Acyl-CoA N-acyltransferases (Nat)"/>
    <property type="match status" value="1"/>
</dbReference>
<accession>A0A1I6SNW4</accession>
<dbReference type="EMBL" id="FOZS01000002">
    <property type="protein sequence ID" value="SFS78639.1"/>
    <property type="molecule type" value="Genomic_DNA"/>
</dbReference>
<dbReference type="PANTHER" id="PTHR43877:SF2">
    <property type="entry name" value="AMINOALKYLPHOSPHONATE N-ACETYLTRANSFERASE-RELATED"/>
    <property type="match status" value="1"/>
</dbReference>
<proteinExistence type="predicted"/>
<dbReference type="RefSeq" id="WP_092905217.1">
    <property type="nucleotide sequence ID" value="NZ_FOZS01000002.1"/>
</dbReference>
<dbReference type="PROSITE" id="PS51186">
    <property type="entry name" value="GNAT"/>
    <property type="match status" value="1"/>
</dbReference>
<evidence type="ECO:0000259" key="3">
    <source>
        <dbReference type="PROSITE" id="PS51186"/>
    </source>
</evidence>